<dbReference type="InterPro" id="IPR012338">
    <property type="entry name" value="Beta-lactam/transpept-like"/>
</dbReference>
<keyword evidence="4" id="KW-1185">Reference proteome</keyword>
<keyword evidence="1" id="KW-0812">Transmembrane</keyword>
<accession>L0IGB5</accession>
<dbReference type="eggNOG" id="arCOG00771">
    <property type="taxonomic scope" value="Archaea"/>
</dbReference>
<dbReference type="PANTHER" id="PTHR46825:SF9">
    <property type="entry name" value="BETA-LACTAMASE-RELATED DOMAIN-CONTAINING PROTEIN"/>
    <property type="match status" value="1"/>
</dbReference>
<feature type="transmembrane region" description="Helical" evidence="1">
    <location>
        <begin position="620"/>
        <end position="639"/>
    </location>
</feature>
<dbReference type="Pfam" id="PF00144">
    <property type="entry name" value="Beta-lactamase"/>
    <property type="match status" value="1"/>
</dbReference>
<dbReference type="PROSITE" id="PS51318">
    <property type="entry name" value="TAT"/>
    <property type="match status" value="1"/>
</dbReference>
<name>L0IGB5_HALRX</name>
<organism evidence="3 4">
    <name type="scientific">Halovivax ruber (strain DSM 18193 / JCM 13892 / XH-70)</name>
    <dbReference type="NCBI Taxonomy" id="797302"/>
    <lineage>
        <taxon>Archaea</taxon>
        <taxon>Methanobacteriati</taxon>
        <taxon>Methanobacteriota</taxon>
        <taxon>Stenosarchaea group</taxon>
        <taxon>Halobacteria</taxon>
        <taxon>Halobacteriales</taxon>
        <taxon>Natrialbaceae</taxon>
        <taxon>Halovivax</taxon>
    </lineage>
</organism>
<dbReference type="Gene3D" id="3.40.710.10">
    <property type="entry name" value="DD-peptidase/beta-lactamase superfamily"/>
    <property type="match status" value="1"/>
</dbReference>
<evidence type="ECO:0000259" key="2">
    <source>
        <dbReference type="Pfam" id="PF00144"/>
    </source>
</evidence>
<keyword evidence="1" id="KW-1133">Transmembrane helix</keyword>
<dbReference type="GeneID" id="14376953"/>
<evidence type="ECO:0000256" key="1">
    <source>
        <dbReference type="SAM" id="Phobius"/>
    </source>
</evidence>
<feature type="transmembrane region" description="Helical" evidence="1">
    <location>
        <begin position="504"/>
        <end position="528"/>
    </location>
</feature>
<dbReference type="STRING" id="797302.Halru_2445"/>
<protein>
    <submittedName>
        <fullName evidence="3">Penicillin-binding protein, beta-lactamase class C</fullName>
    </submittedName>
</protein>
<dbReference type="SUPFAM" id="SSF56601">
    <property type="entry name" value="beta-lactamase/transpeptidase-like"/>
    <property type="match status" value="1"/>
</dbReference>
<dbReference type="InterPro" id="IPR050491">
    <property type="entry name" value="AmpC-like"/>
</dbReference>
<dbReference type="AlphaFoldDB" id="L0IGB5"/>
<reference evidence="3" key="1">
    <citation type="submission" date="2011-09" db="EMBL/GenBank/DDBJ databases">
        <title>Complete sequence of Halovivax ruber XH-70.</title>
        <authorList>
            <consortium name="US DOE Joint Genome Institute"/>
            <person name="Lucas S."/>
            <person name="Han J."/>
            <person name="Lapidus A."/>
            <person name="Cheng J.-F."/>
            <person name="Goodwin L."/>
            <person name="Pitluck S."/>
            <person name="Peters L."/>
            <person name="Mikhailova N."/>
            <person name="Davenport K."/>
            <person name="Detter J.C."/>
            <person name="Han C."/>
            <person name="Tapia R."/>
            <person name="Land M."/>
            <person name="Hauser L."/>
            <person name="Kyrpides N."/>
            <person name="Ivanova N."/>
            <person name="Pagani I."/>
            <person name="Sproer C."/>
            <person name="Anderson I."/>
            <person name="Woyke T."/>
        </authorList>
    </citation>
    <scope>NUCLEOTIDE SEQUENCE</scope>
    <source>
        <strain evidence="3">XH-70</strain>
    </source>
</reference>
<feature type="transmembrane region" description="Helical" evidence="1">
    <location>
        <begin position="583"/>
        <end position="608"/>
    </location>
</feature>
<sequence>MDSRSRRSVLGGLAALGAASVFAPPITSEENAALPCAQTDDGHLANPDAFESFLDGLVTAQLEAHEIPGATVAVVDGDETFAKGYGFGDLESRTPVRGNETLFRIGSLSKLFTWTAVMQGVERGRLEPDVDVTRYLDEVEIPATYEQPITLDHLGTHTAGFEDRAHGTFVVDKTDLQPLEQSLVESQPARVRPPGQFTAYSNYGAALAGHIAATTAGTSFQRYVDEKIFEPLSMSRSTFTQPVPDDLRIDLATGYTATDGGYQDGDFEFVGMPPTGAMSTTATDMARFVRAHLQDGTVDTGQLLDSETITEMHRRRFANDDRVNGMAFGFYEMSRHGVRVIGHAGDTPTFHSLLFLLPDHDVGAFVAYNSPGGVDAREEFIDELVDRYFSIDEPPVAVPDSRPTRESDLVGTYRSLRRPYTTSEKFIGFGETVSVSIDERGRLVTTNAGETKRWVEEEPLFFREIRGPDQLAFRETDGAVTHLFLGSRPPSAYERLSILERPRVHGAIIASSVLTFVASLVGWSGAALRRRYRGAGRSRDDSLLRFARWTGGLAAACFLLFLVGFVAGLAVRPTEFLYGDRLLFRLLTIPSLLGAAASIVTAVLAGIAIRTRAWGPLLRISYMVVALAAIAFTALLWYWNLLWYQM</sequence>
<keyword evidence="1" id="KW-0472">Membrane</keyword>
<dbReference type="HOGENOM" id="CLU_022757_1_0_2"/>
<dbReference type="OrthoDB" id="111095at2157"/>
<dbReference type="KEGG" id="hru:Halru_2445"/>
<gene>
    <name evidence="3" type="ordered locus">Halru_2445</name>
</gene>
<dbReference type="PANTHER" id="PTHR46825">
    <property type="entry name" value="D-ALANYL-D-ALANINE-CARBOXYPEPTIDASE/ENDOPEPTIDASE AMPH"/>
    <property type="match status" value="1"/>
</dbReference>
<dbReference type="EMBL" id="CP003050">
    <property type="protein sequence ID" value="AGB17027.1"/>
    <property type="molecule type" value="Genomic_DNA"/>
</dbReference>
<proteinExistence type="predicted"/>
<evidence type="ECO:0000313" key="4">
    <source>
        <dbReference type="Proteomes" id="UP000010846"/>
    </source>
</evidence>
<feature type="transmembrane region" description="Helical" evidence="1">
    <location>
        <begin position="549"/>
        <end position="571"/>
    </location>
</feature>
<dbReference type="InterPro" id="IPR006311">
    <property type="entry name" value="TAT_signal"/>
</dbReference>
<dbReference type="RefSeq" id="WP_015301630.1">
    <property type="nucleotide sequence ID" value="NC_019964.1"/>
</dbReference>
<dbReference type="Proteomes" id="UP000010846">
    <property type="component" value="Chromosome"/>
</dbReference>
<feature type="domain" description="Beta-lactamase-related" evidence="2">
    <location>
        <begin position="54"/>
        <end position="378"/>
    </location>
</feature>
<evidence type="ECO:0000313" key="3">
    <source>
        <dbReference type="EMBL" id="AGB17027.1"/>
    </source>
</evidence>
<dbReference type="InterPro" id="IPR001466">
    <property type="entry name" value="Beta-lactam-related"/>
</dbReference>